<accession>A0A8H6XGU4</accession>
<dbReference type="OrthoDB" id="3251775at2759"/>
<evidence type="ECO:0000259" key="2">
    <source>
        <dbReference type="Pfam" id="PF20151"/>
    </source>
</evidence>
<dbReference type="AlphaFoldDB" id="A0A8H6XGU4"/>
<evidence type="ECO:0000313" key="4">
    <source>
        <dbReference type="Proteomes" id="UP000620124"/>
    </source>
</evidence>
<feature type="transmembrane region" description="Helical" evidence="1">
    <location>
        <begin position="51"/>
        <end position="69"/>
    </location>
</feature>
<dbReference type="Pfam" id="PF20151">
    <property type="entry name" value="DUF6533"/>
    <property type="match status" value="1"/>
</dbReference>
<name>A0A8H6XGU4_9AGAR</name>
<protein>
    <recommendedName>
        <fullName evidence="2">DUF6533 domain-containing protein</fullName>
    </recommendedName>
</protein>
<keyword evidence="4" id="KW-1185">Reference proteome</keyword>
<keyword evidence="1" id="KW-0812">Transmembrane</keyword>
<keyword evidence="1" id="KW-0472">Membrane</keyword>
<feature type="transmembrane region" description="Helical" evidence="1">
    <location>
        <begin position="165"/>
        <end position="186"/>
    </location>
</feature>
<dbReference type="InterPro" id="IPR045340">
    <property type="entry name" value="DUF6533"/>
</dbReference>
<evidence type="ECO:0000313" key="3">
    <source>
        <dbReference type="EMBL" id="KAF7340296.1"/>
    </source>
</evidence>
<evidence type="ECO:0000256" key="1">
    <source>
        <dbReference type="SAM" id="Phobius"/>
    </source>
</evidence>
<reference evidence="3" key="1">
    <citation type="submission" date="2020-05" db="EMBL/GenBank/DDBJ databases">
        <title>Mycena genomes resolve the evolution of fungal bioluminescence.</title>
        <authorList>
            <person name="Tsai I.J."/>
        </authorList>
    </citation>
    <scope>NUCLEOTIDE SEQUENCE</scope>
    <source>
        <strain evidence="3">CCC161011</strain>
    </source>
</reference>
<organism evidence="3 4">
    <name type="scientific">Mycena venus</name>
    <dbReference type="NCBI Taxonomy" id="2733690"/>
    <lineage>
        <taxon>Eukaryota</taxon>
        <taxon>Fungi</taxon>
        <taxon>Dikarya</taxon>
        <taxon>Basidiomycota</taxon>
        <taxon>Agaricomycotina</taxon>
        <taxon>Agaricomycetes</taxon>
        <taxon>Agaricomycetidae</taxon>
        <taxon>Agaricales</taxon>
        <taxon>Marasmiineae</taxon>
        <taxon>Mycenaceae</taxon>
        <taxon>Mycena</taxon>
    </lineage>
</organism>
<feature type="transmembrane region" description="Helical" evidence="1">
    <location>
        <begin position="207"/>
        <end position="229"/>
    </location>
</feature>
<proteinExistence type="predicted"/>
<dbReference type="Proteomes" id="UP000620124">
    <property type="component" value="Unassembled WGS sequence"/>
</dbReference>
<comment type="caution">
    <text evidence="3">The sequence shown here is derived from an EMBL/GenBank/DDBJ whole genome shotgun (WGS) entry which is preliminary data.</text>
</comment>
<gene>
    <name evidence="3" type="ORF">MVEN_01948700</name>
</gene>
<feature type="domain" description="DUF6533" evidence="2">
    <location>
        <begin position="12"/>
        <end position="57"/>
    </location>
</feature>
<feature type="transmembrane region" description="Helical" evidence="1">
    <location>
        <begin position="81"/>
        <end position="104"/>
    </location>
</feature>
<sequence length="268" mass="30215">MSIVAPVFAERYISAISVTVLLFDHALTLGREIDLIWSNSAAGIGSRFGFIVNRYVTEIVAVYVAYLVWDNTLTMSCHVSVWIFSMASSVVIGISHFLIIMRVYTLWDRRLIIKRVLTLAFGIEICMALIFSALAAKQTTNEFLYQFNPFIDMCAFSKKPWALKYTLGAITLFDLFIIIMTVLNALDRPHTKQADVITSLQHDGARMFACLFLFRLTSFLVAVVGNVAFPLPSRLDYSQFRTAIGFSYPIDIQLVNVLYRQLTNAASC</sequence>
<feature type="transmembrane region" description="Helical" evidence="1">
    <location>
        <begin position="116"/>
        <end position="136"/>
    </location>
</feature>
<keyword evidence="1" id="KW-1133">Transmembrane helix</keyword>
<dbReference type="EMBL" id="JACAZI010000019">
    <property type="protein sequence ID" value="KAF7340296.1"/>
    <property type="molecule type" value="Genomic_DNA"/>
</dbReference>